<organism evidence="2 3">
    <name type="scientific">Tritonibacter litoralis</name>
    <dbReference type="NCBI Taxonomy" id="2662264"/>
    <lineage>
        <taxon>Bacteria</taxon>
        <taxon>Pseudomonadati</taxon>
        <taxon>Pseudomonadota</taxon>
        <taxon>Alphaproteobacteria</taxon>
        <taxon>Rhodobacterales</taxon>
        <taxon>Paracoccaceae</taxon>
        <taxon>Tritonibacter</taxon>
    </lineage>
</organism>
<keyword evidence="1" id="KW-1133">Transmembrane helix</keyword>
<evidence type="ECO:0000313" key="3">
    <source>
        <dbReference type="Proteomes" id="UP000444174"/>
    </source>
</evidence>
<evidence type="ECO:0008006" key="4">
    <source>
        <dbReference type="Google" id="ProtNLM"/>
    </source>
</evidence>
<feature type="transmembrane region" description="Helical" evidence="1">
    <location>
        <begin position="144"/>
        <end position="163"/>
    </location>
</feature>
<reference evidence="2 3" key="1">
    <citation type="submission" date="2019-10" db="EMBL/GenBank/DDBJ databases">
        <title>Epibacterium sp. nov., isolated from seawater.</title>
        <authorList>
            <person name="Zhang X."/>
            <person name="Li N."/>
        </authorList>
    </citation>
    <scope>NUCLEOTIDE SEQUENCE [LARGE SCALE GENOMIC DNA]</scope>
    <source>
        <strain evidence="2 3">SM1979</strain>
    </source>
</reference>
<feature type="transmembrane region" description="Helical" evidence="1">
    <location>
        <begin position="291"/>
        <end position="307"/>
    </location>
</feature>
<feature type="transmembrane region" description="Helical" evidence="1">
    <location>
        <begin position="267"/>
        <end position="286"/>
    </location>
</feature>
<keyword evidence="1" id="KW-0472">Membrane</keyword>
<keyword evidence="1" id="KW-0812">Transmembrane</keyword>
<dbReference type="EMBL" id="WIBF01000003">
    <property type="protein sequence ID" value="MQQ08196.1"/>
    <property type="molecule type" value="Genomic_DNA"/>
</dbReference>
<protein>
    <recommendedName>
        <fullName evidence="4">DUF2157 domain-containing protein</fullName>
    </recommendedName>
</protein>
<feature type="transmembrane region" description="Helical" evidence="1">
    <location>
        <begin position="82"/>
        <end position="100"/>
    </location>
</feature>
<feature type="transmembrane region" description="Helical" evidence="1">
    <location>
        <begin position="241"/>
        <end position="261"/>
    </location>
</feature>
<gene>
    <name evidence="2" type="ORF">GFB49_07015</name>
</gene>
<evidence type="ECO:0000256" key="1">
    <source>
        <dbReference type="SAM" id="Phobius"/>
    </source>
</evidence>
<comment type="caution">
    <text evidence="2">The sequence shown here is derived from an EMBL/GenBank/DDBJ whole genome shotgun (WGS) entry which is preliminary data.</text>
</comment>
<feature type="transmembrane region" description="Helical" evidence="1">
    <location>
        <begin position="313"/>
        <end position="333"/>
    </location>
</feature>
<proteinExistence type="predicted"/>
<dbReference type="AlphaFoldDB" id="A0A843YB44"/>
<sequence length="354" mass="37473">MIGPDDLRAAVGSGLLSEAQAASLKALAETRSGARQDLAAGDEPFELFKGFNEIFIVIGLCILASGWIGVNSIALIGQIGDVTGQVMISAILAAAVLWGLSEYFIRKRRMVAPAIALSVMFAANSGAGLNAWLASPFMVAQQDYSSLTLPLFLSTLAIFVFWLRFKVPFAMALIAFGIFSLAILLGGIQAGVPAEFTDLFLLSANGPFAWITLLIGAGVFAVAMWFDLSDPHRVTRRSAQGFWLHVVAAPALVNTIALSLLEADTAMSNLLLLCILVLFAVVAIVIDRRSFLIAAIGYIVTLAATVFEGQGAATIVLLLGVFLVGLGAFWTAIRAKLLSLVSGVLPIDRLPPSY</sequence>
<evidence type="ECO:0000313" key="2">
    <source>
        <dbReference type="EMBL" id="MQQ08196.1"/>
    </source>
</evidence>
<accession>A0A843YB44</accession>
<keyword evidence="3" id="KW-1185">Reference proteome</keyword>
<feature type="transmembrane region" description="Helical" evidence="1">
    <location>
        <begin position="208"/>
        <end position="229"/>
    </location>
</feature>
<feature type="transmembrane region" description="Helical" evidence="1">
    <location>
        <begin position="112"/>
        <end position="132"/>
    </location>
</feature>
<dbReference type="Proteomes" id="UP000444174">
    <property type="component" value="Unassembled WGS sequence"/>
</dbReference>
<dbReference type="RefSeq" id="WP_153215147.1">
    <property type="nucleotide sequence ID" value="NZ_WIBF01000003.1"/>
</dbReference>
<feature type="transmembrane region" description="Helical" evidence="1">
    <location>
        <begin position="54"/>
        <end position="76"/>
    </location>
</feature>
<feature type="transmembrane region" description="Helical" evidence="1">
    <location>
        <begin position="170"/>
        <end position="188"/>
    </location>
</feature>
<name>A0A843YB44_9RHOB</name>